<dbReference type="EMBL" id="JBJHZX010000001">
    <property type="protein sequence ID" value="MFL0194189.1"/>
    <property type="molecule type" value="Genomic_DNA"/>
</dbReference>
<protein>
    <submittedName>
        <fullName evidence="2">Helix-turn-helix domain-containing protein</fullName>
    </submittedName>
</protein>
<sequence length="73" mass="8560">MEERKITEGLKHDKKKTILISPIEAMELLGVGRNTMYENLLKRDDFPAFKLGSRYFVSLELLQEWANKECSKK</sequence>
<dbReference type="Pfam" id="PF12728">
    <property type="entry name" value="HTH_17"/>
    <property type="match status" value="1"/>
</dbReference>
<name>A0ABW8SE95_9CLOT</name>
<proteinExistence type="predicted"/>
<dbReference type="InterPro" id="IPR041657">
    <property type="entry name" value="HTH_17"/>
</dbReference>
<feature type="domain" description="Helix-turn-helix" evidence="1">
    <location>
        <begin position="21"/>
        <end position="68"/>
    </location>
</feature>
<accession>A0ABW8SE95</accession>
<comment type="caution">
    <text evidence="2">The sequence shown here is derived from an EMBL/GenBank/DDBJ whole genome shotgun (WGS) entry which is preliminary data.</text>
</comment>
<evidence type="ECO:0000313" key="3">
    <source>
        <dbReference type="Proteomes" id="UP001623660"/>
    </source>
</evidence>
<evidence type="ECO:0000313" key="2">
    <source>
        <dbReference type="EMBL" id="MFL0194189.1"/>
    </source>
</evidence>
<organism evidence="2 3">
    <name type="scientific">Candidatus Clostridium eludens</name>
    <dbReference type="NCBI Taxonomy" id="3381663"/>
    <lineage>
        <taxon>Bacteria</taxon>
        <taxon>Bacillati</taxon>
        <taxon>Bacillota</taxon>
        <taxon>Clostridia</taxon>
        <taxon>Eubacteriales</taxon>
        <taxon>Clostridiaceae</taxon>
        <taxon>Clostridium</taxon>
    </lineage>
</organism>
<dbReference type="RefSeq" id="WP_406790304.1">
    <property type="nucleotide sequence ID" value="NZ_JBJHZX010000001.1"/>
</dbReference>
<dbReference type="Proteomes" id="UP001623660">
    <property type="component" value="Unassembled WGS sequence"/>
</dbReference>
<evidence type="ECO:0000259" key="1">
    <source>
        <dbReference type="Pfam" id="PF12728"/>
    </source>
</evidence>
<reference evidence="2 3" key="1">
    <citation type="submission" date="2024-11" db="EMBL/GenBank/DDBJ databases">
        <authorList>
            <person name="Heng Y.C."/>
            <person name="Lim A.C.H."/>
            <person name="Lee J.K.Y."/>
            <person name="Kittelmann S."/>
        </authorList>
    </citation>
    <scope>NUCLEOTIDE SEQUENCE [LARGE SCALE GENOMIC DNA]</scope>
    <source>
        <strain evidence="2 3">WILCCON 0269</strain>
    </source>
</reference>
<gene>
    <name evidence="2" type="ORF">ACJDU8_01085</name>
</gene>
<keyword evidence="3" id="KW-1185">Reference proteome</keyword>